<accession>E1QLS1</accession>
<protein>
    <recommendedName>
        <fullName evidence="3">DUF3795 domain-containing protein</fullName>
    </recommendedName>
</protein>
<dbReference type="Proteomes" id="UP000009047">
    <property type="component" value="Chromosome"/>
</dbReference>
<dbReference type="eggNOG" id="COG1765">
    <property type="taxonomic scope" value="Bacteria"/>
</dbReference>
<dbReference type="InterPro" id="IPR024227">
    <property type="entry name" value="DUF3795"/>
</dbReference>
<gene>
    <name evidence="1" type="ordered locus">Deba_3153</name>
</gene>
<name>E1QLS1_DESB2</name>
<dbReference type="RefSeq" id="WP_013259942.1">
    <property type="nucleotide sequence ID" value="NC_014365.1"/>
</dbReference>
<dbReference type="KEGG" id="dbr:Deba_3153"/>
<evidence type="ECO:0000313" key="2">
    <source>
        <dbReference type="Proteomes" id="UP000009047"/>
    </source>
</evidence>
<sequence>MINRELLAPCGLYCGICAIRLAWVSDDPALKQKVAKLYGVEEEQIVCDGCMSPRRFVFCQACAIRDCAQSKGLDGCAACAEFPCSRIERFPVPAGLAFIRQEVPRWRELGAEAWVADLERRHACPSCGGLIMRGARRCHACGVEASPAGV</sequence>
<dbReference type="HOGENOM" id="CLU_129665_0_0_7"/>
<evidence type="ECO:0008006" key="3">
    <source>
        <dbReference type="Google" id="ProtNLM"/>
    </source>
</evidence>
<keyword evidence="2" id="KW-1185">Reference proteome</keyword>
<dbReference type="AlphaFoldDB" id="E1QLS1"/>
<dbReference type="OrthoDB" id="166000at2"/>
<proteinExistence type="predicted"/>
<organism evidence="1 2">
    <name type="scientific">Desulfarculus baarsii (strain ATCC 33931 / DSM 2075 / LMG 7858 / VKM B-1802 / 2st14)</name>
    <dbReference type="NCBI Taxonomy" id="644282"/>
    <lineage>
        <taxon>Bacteria</taxon>
        <taxon>Pseudomonadati</taxon>
        <taxon>Thermodesulfobacteriota</taxon>
        <taxon>Desulfarculia</taxon>
        <taxon>Desulfarculales</taxon>
        <taxon>Desulfarculaceae</taxon>
        <taxon>Desulfarculus</taxon>
    </lineage>
</organism>
<dbReference type="Pfam" id="PF12675">
    <property type="entry name" value="DUF3795"/>
    <property type="match status" value="1"/>
</dbReference>
<reference evidence="1 2" key="1">
    <citation type="journal article" date="2010" name="Stand. Genomic Sci.">
        <title>Complete genome sequence of Desulfarculus baarsii type strain (2st14).</title>
        <authorList>
            <person name="Sun H."/>
            <person name="Spring S."/>
            <person name="Lapidus A."/>
            <person name="Davenport K."/>
            <person name="Del Rio T.G."/>
            <person name="Tice H."/>
            <person name="Nolan M."/>
            <person name="Copeland A."/>
            <person name="Cheng J.F."/>
            <person name="Lucas S."/>
            <person name="Tapia R."/>
            <person name="Goodwin L."/>
            <person name="Pitluck S."/>
            <person name="Ivanova N."/>
            <person name="Pagani I."/>
            <person name="Mavromatis K."/>
            <person name="Ovchinnikova G."/>
            <person name="Pati A."/>
            <person name="Chen A."/>
            <person name="Palaniappan K."/>
            <person name="Hauser L."/>
            <person name="Chang Y.J."/>
            <person name="Jeffries C.D."/>
            <person name="Detter J.C."/>
            <person name="Han C."/>
            <person name="Rohde M."/>
            <person name="Brambilla E."/>
            <person name="Goker M."/>
            <person name="Woyke T."/>
            <person name="Bristow J."/>
            <person name="Eisen J.A."/>
            <person name="Markowitz V."/>
            <person name="Hugenholtz P."/>
            <person name="Kyrpides N.C."/>
            <person name="Klenk H.P."/>
            <person name="Land M."/>
        </authorList>
    </citation>
    <scope>NUCLEOTIDE SEQUENCE [LARGE SCALE GENOMIC DNA]</scope>
    <source>
        <strain evidence="2">ATCC 33931 / DSM 2075 / LMG 7858 / VKM B-1802 / 2st14</strain>
    </source>
</reference>
<evidence type="ECO:0000313" key="1">
    <source>
        <dbReference type="EMBL" id="ADK86506.1"/>
    </source>
</evidence>
<dbReference type="STRING" id="644282.Deba_3153"/>
<dbReference type="EMBL" id="CP002085">
    <property type="protein sequence ID" value="ADK86506.1"/>
    <property type="molecule type" value="Genomic_DNA"/>
</dbReference>